<accession>A0AA38P6N4</accession>
<evidence type="ECO:0008006" key="5">
    <source>
        <dbReference type="Google" id="ProtNLM"/>
    </source>
</evidence>
<evidence type="ECO:0000256" key="2">
    <source>
        <dbReference type="SAM" id="SignalP"/>
    </source>
</evidence>
<gene>
    <name evidence="3" type="ORF">F5878DRAFT_622687</name>
</gene>
<protein>
    <recommendedName>
        <fullName evidence="5">Defective in cullin neddylation protein</fullName>
    </recommendedName>
</protein>
<reference evidence="3" key="1">
    <citation type="submission" date="2022-08" db="EMBL/GenBank/DDBJ databases">
        <authorList>
            <consortium name="DOE Joint Genome Institute"/>
            <person name="Min B."/>
            <person name="Riley R."/>
            <person name="Sierra-Patev S."/>
            <person name="Naranjo-Ortiz M."/>
            <person name="Looney B."/>
            <person name="Konkel Z."/>
            <person name="Slot J.C."/>
            <person name="Sakamoto Y."/>
            <person name="Steenwyk J.L."/>
            <person name="Rokas A."/>
            <person name="Carro J."/>
            <person name="Camarero S."/>
            <person name="Ferreira P."/>
            <person name="Molpeceres G."/>
            <person name="Ruiz-Duenas F.J."/>
            <person name="Serrano A."/>
            <person name="Henrissat B."/>
            <person name="Drula E."/>
            <person name="Hughes K.W."/>
            <person name="Mata J.L."/>
            <person name="Ishikawa N.K."/>
            <person name="Vargas-Isla R."/>
            <person name="Ushijima S."/>
            <person name="Smith C.A."/>
            <person name="Ahrendt S."/>
            <person name="Andreopoulos W."/>
            <person name="He G."/>
            <person name="Labutti K."/>
            <person name="Lipzen A."/>
            <person name="Ng V."/>
            <person name="Sandor L."/>
            <person name="Barry K."/>
            <person name="Martinez A.T."/>
            <person name="Xiao Y."/>
            <person name="Gibbons J.G."/>
            <person name="Terashima K."/>
            <person name="Hibbett D.S."/>
            <person name="Grigoriev I.V."/>
        </authorList>
    </citation>
    <scope>NUCLEOTIDE SEQUENCE</scope>
    <source>
        <strain evidence="3">TFB9207</strain>
    </source>
</reference>
<organism evidence="3 4">
    <name type="scientific">Lentinula raphanica</name>
    <dbReference type="NCBI Taxonomy" id="153919"/>
    <lineage>
        <taxon>Eukaryota</taxon>
        <taxon>Fungi</taxon>
        <taxon>Dikarya</taxon>
        <taxon>Basidiomycota</taxon>
        <taxon>Agaricomycotina</taxon>
        <taxon>Agaricomycetes</taxon>
        <taxon>Agaricomycetidae</taxon>
        <taxon>Agaricales</taxon>
        <taxon>Marasmiineae</taxon>
        <taxon>Omphalotaceae</taxon>
        <taxon>Lentinula</taxon>
    </lineage>
</organism>
<evidence type="ECO:0000256" key="1">
    <source>
        <dbReference type="SAM" id="MobiDB-lite"/>
    </source>
</evidence>
<comment type="caution">
    <text evidence="3">The sequence shown here is derived from an EMBL/GenBank/DDBJ whole genome shotgun (WGS) entry which is preliminary data.</text>
</comment>
<feature type="signal peptide" evidence="2">
    <location>
        <begin position="1"/>
        <end position="28"/>
    </location>
</feature>
<dbReference type="AlphaFoldDB" id="A0AA38P6N4"/>
<proteinExistence type="predicted"/>
<dbReference type="EMBL" id="MU806254">
    <property type="protein sequence ID" value="KAJ3837323.1"/>
    <property type="molecule type" value="Genomic_DNA"/>
</dbReference>
<feature type="chain" id="PRO_5041388930" description="Defective in cullin neddylation protein" evidence="2">
    <location>
        <begin position="29"/>
        <end position="294"/>
    </location>
</feature>
<feature type="region of interest" description="Disordered" evidence="1">
    <location>
        <begin position="42"/>
        <end position="65"/>
    </location>
</feature>
<name>A0AA38P6N4_9AGAR</name>
<dbReference type="Proteomes" id="UP001163846">
    <property type="component" value="Unassembled WGS sequence"/>
</dbReference>
<sequence>MQPLRPIRPTISLLRLLLLALVLRSSVFDHLVGVSLGVFAAPTSPKSRPPPTISITGATPPMDPASSNLSPVIHSEHQSVDSVRPNHVLNRPMSTSPPATPSHFGVQLPFEVDRKSQNGVQSRVGLPLLDNEVLQGKIGRALIYTVEEDQPIVKTTRGIPRAGELMGMIKFRSHTTMLKSLDQMEKELSQIKPEDAVSALFFIAFGVFLLEEDPDVDVQMKREWYVMLWKMILMGVSGEGEAVSPNDVAKWDHYLLMGKKLNDALKDPNISGKQMNEFFDLRKKQTDTLTEYYS</sequence>
<keyword evidence="4" id="KW-1185">Reference proteome</keyword>
<keyword evidence="2" id="KW-0732">Signal</keyword>
<evidence type="ECO:0000313" key="3">
    <source>
        <dbReference type="EMBL" id="KAJ3837323.1"/>
    </source>
</evidence>
<evidence type="ECO:0000313" key="4">
    <source>
        <dbReference type="Proteomes" id="UP001163846"/>
    </source>
</evidence>